<dbReference type="InterPro" id="IPR000524">
    <property type="entry name" value="Tscrpt_reg_HTH_GntR"/>
</dbReference>
<dbReference type="SMART" id="SM00895">
    <property type="entry name" value="FCD"/>
    <property type="match status" value="1"/>
</dbReference>
<dbReference type="Proteomes" id="UP001500729">
    <property type="component" value="Unassembled WGS sequence"/>
</dbReference>
<feature type="domain" description="HTH gntR-type" evidence="4">
    <location>
        <begin position="7"/>
        <end position="75"/>
    </location>
</feature>
<evidence type="ECO:0000256" key="3">
    <source>
        <dbReference type="ARBA" id="ARBA00023163"/>
    </source>
</evidence>
<dbReference type="InterPro" id="IPR036388">
    <property type="entry name" value="WH-like_DNA-bd_sf"/>
</dbReference>
<dbReference type="Gene3D" id="1.20.120.530">
    <property type="entry name" value="GntR ligand-binding domain-like"/>
    <property type="match status" value="1"/>
</dbReference>
<name>A0ABP3M2Q1_SACER</name>
<keyword evidence="6" id="KW-1185">Reference proteome</keyword>
<sequence length="228" mass="24368">MPPLRRNPLSGQATQAMMELITGGQWPLGRKIPSETALAAEFGIGRSTVREALRELAVRGLLEARQGSGVFVVGTEPVEEWSLVVRRAEITEVVEGRIAVETEAARLAAAKRTADDMRAIEAANGARQAAGDGSAEAFVDADIAFHRAVVDAARNSVITGLFVSLTPRVREAMLDVVAVVEDSGEPRPVDRTEHQAIVDAIGDGDADRAARVTREHLGKVLGYLDNPQ</sequence>
<keyword evidence="2" id="KW-0238">DNA-binding</keyword>
<reference evidence="6" key="1">
    <citation type="journal article" date="2019" name="Int. J. Syst. Evol. Microbiol.">
        <title>The Global Catalogue of Microorganisms (GCM) 10K type strain sequencing project: providing services to taxonomists for standard genome sequencing and annotation.</title>
        <authorList>
            <consortium name="The Broad Institute Genomics Platform"/>
            <consortium name="The Broad Institute Genome Sequencing Center for Infectious Disease"/>
            <person name="Wu L."/>
            <person name="Ma J."/>
        </authorList>
    </citation>
    <scope>NUCLEOTIDE SEQUENCE [LARGE SCALE GENOMIC DNA]</scope>
    <source>
        <strain evidence="6">JCM 10303</strain>
    </source>
</reference>
<dbReference type="InterPro" id="IPR008920">
    <property type="entry name" value="TF_FadR/GntR_C"/>
</dbReference>
<dbReference type="Pfam" id="PF07729">
    <property type="entry name" value="FCD"/>
    <property type="match status" value="1"/>
</dbReference>
<keyword evidence="1" id="KW-0805">Transcription regulation</keyword>
<evidence type="ECO:0000256" key="2">
    <source>
        <dbReference type="ARBA" id="ARBA00023125"/>
    </source>
</evidence>
<dbReference type="Gene3D" id="1.10.10.10">
    <property type="entry name" value="Winged helix-like DNA-binding domain superfamily/Winged helix DNA-binding domain"/>
    <property type="match status" value="1"/>
</dbReference>
<protein>
    <submittedName>
        <fullName evidence="5">FCD domain-containing protein</fullName>
    </submittedName>
</protein>
<dbReference type="PANTHER" id="PTHR43537:SF47">
    <property type="entry name" value="REGULATORY PROTEIN GNTR HTH"/>
    <property type="match status" value="1"/>
</dbReference>
<evidence type="ECO:0000313" key="6">
    <source>
        <dbReference type="Proteomes" id="UP001500729"/>
    </source>
</evidence>
<keyword evidence="3" id="KW-0804">Transcription</keyword>
<dbReference type="Pfam" id="PF00392">
    <property type="entry name" value="GntR"/>
    <property type="match status" value="1"/>
</dbReference>
<evidence type="ECO:0000313" key="5">
    <source>
        <dbReference type="EMBL" id="GAA0511788.1"/>
    </source>
</evidence>
<dbReference type="CDD" id="cd07377">
    <property type="entry name" value="WHTH_GntR"/>
    <property type="match status" value="1"/>
</dbReference>
<dbReference type="InterPro" id="IPR011711">
    <property type="entry name" value="GntR_C"/>
</dbReference>
<proteinExistence type="predicted"/>
<dbReference type="PROSITE" id="PS50949">
    <property type="entry name" value="HTH_GNTR"/>
    <property type="match status" value="1"/>
</dbReference>
<dbReference type="EMBL" id="BAAAGS010000004">
    <property type="protein sequence ID" value="GAA0511788.1"/>
    <property type="molecule type" value="Genomic_DNA"/>
</dbReference>
<dbReference type="RefSeq" id="WP_009948127.1">
    <property type="nucleotide sequence ID" value="NZ_BAAAGS010000004.1"/>
</dbReference>
<comment type="caution">
    <text evidence="5">The sequence shown here is derived from an EMBL/GenBank/DDBJ whole genome shotgun (WGS) entry which is preliminary data.</text>
</comment>
<dbReference type="PANTHER" id="PTHR43537">
    <property type="entry name" value="TRANSCRIPTIONAL REGULATOR, GNTR FAMILY"/>
    <property type="match status" value="1"/>
</dbReference>
<organism evidence="5 6">
    <name type="scientific">Saccharopolyspora erythraea</name>
    <name type="common">Streptomyces erythraeus</name>
    <dbReference type="NCBI Taxonomy" id="1836"/>
    <lineage>
        <taxon>Bacteria</taxon>
        <taxon>Bacillati</taxon>
        <taxon>Actinomycetota</taxon>
        <taxon>Actinomycetes</taxon>
        <taxon>Pseudonocardiales</taxon>
        <taxon>Pseudonocardiaceae</taxon>
        <taxon>Saccharopolyspora</taxon>
    </lineage>
</organism>
<evidence type="ECO:0000259" key="4">
    <source>
        <dbReference type="PROSITE" id="PS50949"/>
    </source>
</evidence>
<dbReference type="SUPFAM" id="SSF46785">
    <property type="entry name" value="Winged helix' DNA-binding domain"/>
    <property type="match status" value="1"/>
</dbReference>
<dbReference type="PRINTS" id="PR00035">
    <property type="entry name" value="HTHGNTR"/>
</dbReference>
<accession>A0ABP3M2Q1</accession>
<dbReference type="SMART" id="SM00345">
    <property type="entry name" value="HTH_GNTR"/>
    <property type="match status" value="1"/>
</dbReference>
<gene>
    <name evidence="5" type="ORF">GCM10009533_08260</name>
</gene>
<evidence type="ECO:0000256" key="1">
    <source>
        <dbReference type="ARBA" id="ARBA00023015"/>
    </source>
</evidence>
<dbReference type="SUPFAM" id="SSF48008">
    <property type="entry name" value="GntR ligand-binding domain-like"/>
    <property type="match status" value="1"/>
</dbReference>
<dbReference type="InterPro" id="IPR036390">
    <property type="entry name" value="WH_DNA-bd_sf"/>
</dbReference>